<dbReference type="Proteomes" id="UP001375382">
    <property type="component" value="Unassembled WGS sequence"/>
</dbReference>
<name>A0ABU8C5P6_9GAMM</name>
<evidence type="ECO:0000313" key="1">
    <source>
        <dbReference type="EMBL" id="MEH8017229.1"/>
    </source>
</evidence>
<dbReference type="RefSeq" id="WP_335735635.1">
    <property type="nucleotide sequence ID" value="NZ_JALAAR010000005.1"/>
</dbReference>
<dbReference type="Pfam" id="PF03783">
    <property type="entry name" value="CsgG"/>
    <property type="match status" value="1"/>
</dbReference>
<protein>
    <submittedName>
        <fullName evidence="1">CsgG/HfaB family protein</fullName>
    </submittedName>
</protein>
<accession>A0ABU8C5P6</accession>
<gene>
    <name evidence="1" type="ORF">MN202_08295</name>
</gene>
<reference evidence="1 2" key="1">
    <citation type="journal article" date="2023" name="Ecotoxicol. Environ. Saf.">
        <title>Mercury remediation potential of mercury-resistant strain Rheinheimera metallidurans sp. nov. isolated from a municipal waste dumping site.</title>
        <authorList>
            <person name="Yadav V."/>
            <person name="Manjhi A."/>
            <person name="Vadakedath N."/>
        </authorList>
    </citation>
    <scope>NUCLEOTIDE SEQUENCE [LARGE SCALE GENOMIC DNA]</scope>
    <source>
        <strain evidence="1 2">E-49</strain>
    </source>
</reference>
<proteinExistence type="predicted"/>
<comment type="caution">
    <text evidence="1">The sequence shown here is derived from an EMBL/GenBank/DDBJ whole genome shotgun (WGS) entry which is preliminary data.</text>
</comment>
<organism evidence="1 2">
    <name type="scientific">Rheinheimera muenzenbergensis</name>
    <dbReference type="NCBI Taxonomy" id="1193628"/>
    <lineage>
        <taxon>Bacteria</taxon>
        <taxon>Pseudomonadati</taxon>
        <taxon>Pseudomonadota</taxon>
        <taxon>Gammaproteobacteria</taxon>
        <taxon>Chromatiales</taxon>
        <taxon>Chromatiaceae</taxon>
        <taxon>Rheinheimera</taxon>
    </lineage>
</organism>
<dbReference type="InterPro" id="IPR005534">
    <property type="entry name" value="Curli_assmbl/transp-comp_CsgG"/>
</dbReference>
<dbReference type="EMBL" id="JALAAR010000005">
    <property type="protein sequence ID" value="MEH8017229.1"/>
    <property type="molecule type" value="Genomic_DNA"/>
</dbReference>
<keyword evidence="2" id="KW-1185">Reference proteome</keyword>
<evidence type="ECO:0000313" key="2">
    <source>
        <dbReference type="Proteomes" id="UP001375382"/>
    </source>
</evidence>
<sequence length="443" mass="46841">MSQNSHSNKQPGNQLKQCCVAVSALLLTACISTSPQMGNSKGNVVSGGAGGANAAGANSALESCDAALGTLSVFEDTSLPWWQEYRGRYPTLGSTLPVIRLMIQQSNCFVVVERGKAMNAMNRERELMQSGQLRQQSNIGGGQMVAADYTLSPEIQFAAKGTQGAKALGGAFLGSLGALVGGGVSKNEAATTLLLVDNRSGVQVSAAVGNAGNYDFNILGGMFGGGMAGGASGFSNTPEGKVITAAFADSYNQMVKALRNYKAQRVDGGLGKGGKLTVGGAEDATPQATTNYTVTAAPQPVRPVVVTQSQTRVTVSEQDDYNFRVNKYDERALEKYYDHLKNAASWMSGLATAATLDDKTRTSVVMAMNMFSGQLESHRIELESWPMPAKQKAWATLGKRIEQHNSLFERHRQAALKNTDLGSDLTSMLSTIQLVTKASLLGE</sequence>